<proteinExistence type="predicted"/>
<evidence type="ECO:0008006" key="2">
    <source>
        <dbReference type="Google" id="ProtNLM"/>
    </source>
</evidence>
<evidence type="ECO:0000313" key="1">
    <source>
        <dbReference type="EnsemblPlants" id="EMT01261"/>
    </source>
</evidence>
<dbReference type="AlphaFoldDB" id="R7W3S0"/>
<sequence>MGMMRLPTVFRYVGSGVRIRFKNKWSKFSYARKPSTEYIILEAAGTESAMEKSDLEAGTMPHHPAAASRNGGKVLVYVVMIALSVSILLAFIVHVGTTPKQILLPTFSVSLDGFDGLQTPAPAPAISSTFNLTLHAASSGSPQSQRLCLEGGSVAVSYAGAVLAWGRVPGFCVERHEQKCVRMVALGTEVALTDRLWRRMSRWT</sequence>
<protein>
    <recommendedName>
        <fullName evidence="2">Late embryogenesis abundant protein LEA-2 subgroup domain-containing protein</fullName>
    </recommendedName>
</protein>
<accession>R7W3S0</accession>
<name>R7W3S0_AEGTA</name>
<organism evidence="1">
    <name type="scientific">Aegilops tauschii</name>
    <name type="common">Tausch's goatgrass</name>
    <name type="synonym">Aegilops squarrosa</name>
    <dbReference type="NCBI Taxonomy" id="37682"/>
    <lineage>
        <taxon>Eukaryota</taxon>
        <taxon>Viridiplantae</taxon>
        <taxon>Streptophyta</taxon>
        <taxon>Embryophyta</taxon>
        <taxon>Tracheophyta</taxon>
        <taxon>Spermatophyta</taxon>
        <taxon>Magnoliopsida</taxon>
        <taxon>Liliopsida</taxon>
        <taxon>Poales</taxon>
        <taxon>Poaceae</taxon>
        <taxon>BOP clade</taxon>
        <taxon>Pooideae</taxon>
        <taxon>Triticodae</taxon>
        <taxon>Triticeae</taxon>
        <taxon>Triticinae</taxon>
        <taxon>Aegilops</taxon>
    </lineage>
</organism>
<dbReference type="EnsemblPlants" id="EMT01261">
    <property type="protein sequence ID" value="EMT01261"/>
    <property type="gene ID" value="F775_23791"/>
</dbReference>
<dbReference type="PANTHER" id="PTHR33994">
    <property type="entry name" value="OS04G0515000 PROTEIN"/>
    <property type="match status" value="1"/>
</dbReference>
<dbReference type="PANTHER" id="PTHR33994:SF28">
    <property type="entry name" value="OS04G0515200 PROTEIN"/>
    <property type="match status" value="1"/>
</dbReference>
<reference evidence="1" key="1">
    <citation type="submission" date="2015-06" db="UniProtKB">
        <authorList>
            <consortium name="EnsemblPlants"/>
        </authorList>
    </citation>
    <scope>IDENTIFICATION</scope>
</reference>